<proteinExistence type="predicted"/>
<evidence type="ECO:0000313" key="2">
    <source>
        <dbReference type="EMBL" id="KAK9686272.1"/>
    </source>
</evidence>
<dbReference type="EMBL" id="JASPKY010000718">
    <property type="protein sequence ID" value="KAK9686272.1"/>
    <property type="molecule type" value="Genomic_DNA"/>
</dbReference>
<keyword evidence="3" id="KW-1185">Reference proteome</keyword>
<gene>
    <name evidence="2" type="ORF">QE152_g37322</name>
</gene>
<evidence type="ECO:0000313" key="3">
    <source>
        <dbReference type="Proteomes" id="UP001458880"/>
    </source>
</evidence>
<dbReference type="AlphaFoldDB" id="A0AAW1IA95"/>
<name>A0AAW1IA95_POPJA</name>
<dbReference type="GO" id="GO:0006313">
    <property type="term" value="P:DNA transposition"/>
    <property type="evidence" value="ECO:0007669"/>
    <property type="project" value="InterPro"/>
</dbReference>
<dbReference type="Pfam" id="PF01498">
    <property type="entry name" value="HTH_Tnp_Tc3_2"/>
    <property type="match status" value="1"/>
</dbReference>
<dbReference type="InterPro" id="IPR002492">
    <property type="entry name" value="Transposase_Tc1-like"/>
</dbReference>
<organism evidence="2 3">
    <name type="scientific">Popillia japonica</name>
    <name type="common">Japanese beetle</name>
    <dbReference type="NCBI Taxonomy" id="7064"/>
    <lineage>
        <taxon>Eukaryota</taxon>
        <taxon>Metazoa</taxon>
        <taxon>Ecdysozoa</taxon>
        <taxon>Arthropoda</taxon>
        <taxon>Hexapoda</taxon>
        <taxon>Insecta</taxon>
        <taxon>Pterygota</taxon>
        <taxon>Neoptera</taxon>
        <taxon>Endopterygota</taxon>
        <taxon>Coleoptera</taxon>
        <taxon>Polyphaga</taxon>
        <taxon>Scarabaeiformia</taxon>
        <taxon>Scarabaeidae</taxon>
        <taxon>Rutelinae</taxon>
        <taxon>Popillia</taxon>
    </lineage>
</organism>
<reference evidence="2 3" key="1">
    <citation type="journal article" date="2024" name="BMC Genomics">
        <title>De novo assembly and annotation of Popillia japonica's genome with initial clues to its potential as an invasive pest.</title>
        <authorList>
            <person name="Cucini C."/>
            <person name="Boschi S."/>
            <person name="Funari R."/>
            <person name="Cardaioli E."/>
            <person name="Iannotti N."/>
            <person name="Marturano G."/>
            <person name="Paoli F."/>
            <person name="Bruttini M."/>
            <person name="Carapelli A."/>
            <person name="Frati F."/>
            <person name="Nardi F."/>
        </authorList>
    </citation>
    <scope>NUCLEOTIDE SEQUENCE [LARGE SCALE GENOMIC DNA]</scope>
    <source>
        <strain evidence="2">DMR45628</strain>
    </source>
</reference>
<accession>A0AAW1IA95</accession>
<comment type="caution">
    <text evidence="2">The sequence shown here is derived from an EMBL/GenBank/DDBJ whole genome shotgun (WGS) entry which is preliminary data.</text>
</comment>
<dbReference type="GO" id="GO:0003677">
    <property type="term" value="F:DNA binding"/>
    <property type="evidence" value="ECO:0007669"/>
    <property type="project" value="InterPro"/>
</dbReference>
<feature type="domain" description="Transposase Tc1-like" evidence="1">
    <location>
        <begin position="36"/>
        <end position="107"/>
    </location>
</feature>
<protein>
    <submittedName>
        <fullName evidence="2">Transposase</fullName>
    </submittedName>
</protein>
<dbReference type="Proteomes" id="UP001458880">
    <property type="component" value="Unassembled WGS sequence"/>
</dbReference>
<sequence length="150" mass="17141">MEARQPIDLNDGSFREVTSKLKKNTSRRRITDLVTDRNILQSVRRNLRLTGTDIARKITTPHKAAPSIRTIRRRAQTAGLHGRSPVKKPLLSAKHRKARILSAKTYHHCGQKEWFSGPMRASIYYLELTVYSGFDDQNVEGLIPSTNYLL</sequence>
<dbReference type="GO" id="GO:0015074">
    <property type="term" value="P:DNA integration"/>
    <property type="evidence" value="ECO:0007669"/>
    <property type="project" value="InterPro"/>
</dbReference>
<evidence type="ECO:0000259" key="1">
    <source>
        <dbReference type="Pfam" id="PF01498"/>
    </source>
</evidence>